<evidence type="ECO:0000256" key="4">
    <source>
        <dbReference type="ARBA" id="ARBA00023306"/>
    </source>
</evidence>
<evidence type="ECO:0000256" key="3">
    <source>
        <dbReference type="ARBA" id="ARBA00023127"/>
    </source>
</evidence>
<dbReference type="InterPro" id="IPR004367">
    <property type="entry name" value="Cyclin_C-dom"/>
</dbReference>
<gene>
    <name evidence="11" type="ORF">Adt_01981</name>
</gene>
<dbReference type="FunFam" id="1.10.472.10:FF:000032">
    <property type="entry name" value="G2/mitotic-specific cyclin-1"/>
    <property type="match status" value="1"/>
</dbReference>
<evidence type="ECO:0000259" key="9">
    <source>
        <dbReference type="SMART" id="SM00385"/>
    </source>
</evidence>
<dbReference type="Pfam" id="PF02984">
    <property type="entry name" value="Cyclin_C"/>
    <property type="match status" value="1"/>
</dbReference>
<comment type="subunit">
    <text evidence="6">Interacts with the CDC2 and CDK2 protein kinases to form a serine/threonine kinase holoenzyme complex. The cyclin subunit imparts substrate specificity to the complex.</text>
</comment>
<comment type="function">
    <text evidence="5">Essential for the control of the cell cycle at the G2/M (mitosis) transition. G2/M cyclins accumulate steadily during G2 and are abruptly destroyed at mitosis.</text>
</comment>
<evidence type="ECO:0000313" key="11">
    <source>
        <dbReference type="EMBL" id="KAL2541003.1"/>
    </source>
</evidence>
<feature type="domain" description="Cyclin-like" evidence="9">
    <location>
        <begin position="294"/>
        <end position="378"/>
    </location>
</feature>
<feature type="domain" description="Cyclin-like" evidence="9">
    <location>
        <begin position="391"/>
        <end position="475"/>
    </location>
</feature>
<dbReference type="Gene3D" id="1.10.472.10">
    <property type="entry name" value="Cyclin-like"/>
    <property type="match status" value="2"/>
</dbReference>
<keyword evidence="12" id="KW-1185">Reference proteome</keyword>
<dbReference type="InterPro" id="IPR013763">
    <property type="entry name" value="Cyclin-like_dom"/>
</dbReference>
<organism evidence="11 12">
    <name type="scientific">Abeliophyllum distichum</name>
    <dbReference type="NCBI Taxonomy" id="126358"/>
    <lineage>
        <taxon>Eukaryota</taxon>
        <taxon>Viridiplantae</taxon>
        <taxon>Streptophyta</taxon>
        <taxon>Embryophyta</taxon>
        <taxon>Tracheophyta</taxon>
        <taxon>Spermatophyta</taxon>
        <taxon>Magnoliopsida</taxon>
        <taxon>eudicotyledons</taxon>
        <taxon>Gunneridae</taxon>
        <taxon>Pentapetalae</taxon>
        <taxon>asterids</taxon>
        <taxon>lamiids</taxon>
        <taxon>Lamiales</taxon>
        <taxon>Oleaceae</taxon>
        <taxon>Forsythieae</taxon>
        <taxon>Abeliophyllum</taxon>
    </lineage>
</organism>
<dbReference type="Proteomes" id="UP001604336">
    <property type="component" value="Unassembled WGS sequence"/>
</dbReference>
<dbReference type="SUPFAM" id="SSF47954">
    <property type="entry name" value="Cyclin-like"/>
    <property type="match status" value="2"/>
</dbReference>
<evidence type="ECO:0000256" key="5">
    <source>
        <dbReference type="ARBA" id="ARBA00059307"/>
    </source>
</evidence>
<evidence type="ECO:0000313" key="12">
    <source>
        <dbReference type="Proteomes" id="UP001604336"/>
    </source>
</evidence>
<dbReference type="GO" id="GO:0010332">
    <property type="term" value="P:response to gamma radiation"/>
    <property type="evidence" value="ECO:0007669"/>
    <property type="project" value="UniProtKB-ARBA"/>
</dbReference>
<dbReference type="CDD" id="cd20567">
    <property type="entry name" value="CYCLIN_AtCycB-like_rpt1"/>
    <property type="match status" value="1"/>
</dbReference>
<dbReference type="InterPro" id="IPR039361">
    <property type="entry name" value="Cyclin"/>
</dbReference>
<keyword evidence="3 7" id="KW-0195">Cyclin</keyword>
<feature type="domain" description="Cyclin C-terminal" evidence="10">
    <location>
        <begin position="387"/>
        <end position="506"/>
    </location>
</feature>
<keyword evidence="2" id="KW-0132">Cell division</keyword>
<dbReference type="SMART" id="SM01332">
    <property type="entry name" value="Cyclin_C"/>
    <property type="match status" value="1"/>
</dbReference>
<dbReference type="InterPro" id="IPR048258">
    <property type="entry name" value="Cyclins_cyclin-box"/>
</dbReference>
<dbReference type="PANTHER" id="PTHR10177">
    <property type="entry name" value="CYCLINS"/>
    <property type="match status" value="1"/>
</dbReference>
<dbReference type="SMART" id="SM00385">
    <property type="entry name" value="CYCLIN"/>
    <property type="match status" value="2"/>
</dbReference>
<dbReference type="PIRSF" id="PIRSF001771">
    <property type="entry name" value="Cyclin_A_B_D_E"/>
    <property type="match status" value="1"/>
</dbReference>
<evidence type="ECO:0000259" key="10">
    <source>
        <dbReference type="SMART" id="SM01332"/>
    </source>
</evidence>
<name>A0ABD1VUH8_9LAMI</name>
<dbReference type="GO" id="GO:0051301">
    <property type="term" value="P:cell division"/>
    <property type="evidence" value="ECO:0007669"/>
    <property type="project" value="UniProtKB-KW"/>
</dbReference>
<comment type="caution">
    <text evidence="11">The sequence shown here is derived from an EMBL/GenBank/DDBJ whole genome shotgun (WGS) entry which is preliminary data.</text>
</comment>
<dbReference type="Pfam" id="PF00134">
    <property type="entry name" value="Cyclin_N"/>
    <property type="match status" value="1"/>
</dbReference>
<proteinExistence type="inferred from homology"/>
<dbReference type="PROSITE" id="PS00292">
    <property type="entry name" value="CYCLINS"/>
    <property type="match status" value="1"/>
</dbReference>
<dbReference type="InterPro" id="IPR046965">
    <property type="entry name" value="Cyclin_A/B-like"/>
</dbReference>
<keyword evidence="4" id="KW-0131">Cell cycle</keyword>
<dbReference type="FunFam" id="1.10.472.10:FF:000001">
    <property type="entry name" value="G2/mitotic-specific cyclin"/>
    <property type="match status" value="1"/>
</dbReference>
<dbReference type="CDD" id="cd20511">
    <property type="entry name" value="CYCLIN_AtCycB-like_rpt2"/>
    <property type="match status" value="1"/>
</dbReference>
<evidence type="ECO:0000256" key="1">
    <source>
        <dbReference type="ARBA" id="ARBA00006955"/>
    </source>
</evidence>
<dbReference type="InterPro" id="IPR036915">
    <property type="entry name" value="Cyclin-like_sf"/>
</dbReference>
<dbReference type="EMBL" id="JBFOLK010000001">
    <property type="protein sequence ID" value="KAL2541003.1"/>
    <property type="molecule type" value="Genomic_DNA"/>
</dbReference>
<dbReference type="InterPro" id="IPR006671">
    <property type="entry name" value="Cyclin_N"/>
</dbReference>
<reference evidence="12" key="1">
    <citation type="submission" date="2024-07" db="EMBL/GenBank/DDBJ databases">
        <title>Two chromosome-level genome assemblies of Korean endemic species Abeliophyllum distichum and Forsythia ovata (Oleaceae).</title>
        <authorList>
            <person name="Jang H."/>
        </authorList>
    </citation>
    <scope>NUCLEOTIDE SEQUENCE [LARGE SCALE GENOMIC DNA]</scope>
</reference>
<evidence type="ECO:0000256" key="7">
    <source>
        <dbReference type="RuleBase" id="RU000383"/>
    </source>
</evidence>
<evidence type="ECO:0000256" key="8">
    <source>
        <dbReference type="SAM" id="MobiDB-lite"/>
    </source>
</evidence>
<dbReference type="AlphaFoldDB" id="A0ABD1VUH8"/>
<comment type="similarity">
    <text evidence="1">Belongs to the cyclin family. Cyclin AB subfamily.</text>
</comment>
<evidence type="ECO:0000256" key="2">
    <source>
        <dbReference type="ARBA" id="ARBA00022618"/>
    </source>
</evidence>
<sequence length="517" mass="57626">MDEGENGERCIDREVGGSDGNRKFFEAESWQYGGEENGGIEAETRNGRLQVFLSSFWASLGGVFGSQNNNQEEKEEDLEMASRAVVQEQPRGNNVGGKQKNGRAEGRNRRALGDIGNLVAAPAVEGKLQTQISRPITRSFCAQLLANAQAAAEKNNSKKPLAEVVNGVVGKDGAPKAMPQKKEFVKPKNEALIVVSPDEEQKIQRSARKSSKKTGKTLTGILTARSKAACGITKKPKDLIVNIDAADVDNELAAVEYVEDIYKFYKLAEDDARVRDYMDSQSEINSKMREILVDWLVEVHKKFELMPETLYLTINIVDRFLSMKSVPRRELQLVGISSMLIACKYEEIWAPEVSDFIAISDNAYTREQVLLMEKAILGKLEWYLTVPTPYVFLVRYLKASIPADQEMESMAFFFAELGLMHYSTIIQYCPSKLAASAVYAARRTLNKTPLWNETLNHHTGYSEDQLMECAKLLVRFHLGAAENKLKAVVRKYSNPDRGAVALLPPARNLLLPACESA</sequence>
<protein>
    <submittedName>
        <fullName evidence="11">Cyclin-B1-2</fullName>
    </submittedName>
</protein>
<feature type="region of interest" description="Disordered" evidence="8">
    <location>
        <begin position="87"/>
        <end position="106"/>
    </location>
</feature>
<accession>A0ABD1VUH8</accession>
<evidence type="ECO:0000256" key="6">
    <source>
        <dbReference type="ARBA" id="ARBA00065123"/>
    </source>
</evidence>